<sequence>MYVLSSTDIKNVEPSLWFCLHPSETHAQCPSKEWPSNVILKVQHWGGSLFPLLHTPRHLSPHPHISCWTMELKVWVDGVQRVVCGVNEKTTCQEVVIALAQAMGRTGRYTLKEKWKDIERHFTPEEKLLPSLSKWGQKTKDVQLILNRTGPSLNLRPVSDKHRGPERNIHRQSLPPLAKLQNKSDKNSHGKEAKRKSLNFAEGAREWLGSFGKSKEGKVKGKDSEPEKKASNSDHRPGEELNQLLQRQQEKLTSLQAELEASEAEIAKLQEDREPSTHTEIIRIQELIDERSAEAEEVEFWENELKAEQLHGGELREQLKEMKEKLEECEEKLRNCLLKAQGLAADLEVVRSQREQQEAKSCHDIRIKVEELKEEITVKSQKAVRLEEDVRLVEKVIERVENEIQRKHCELEDLTRELRQVNLLQFIQQTGTKVTILPAQEGPAQVIESQLHQNSPENEILPAKAKVLQYLMVSSFNQEGIYV</sequence>
<feature type="compositionally biased region" description="Basic and acidic residues" evidence="1">
    <location>
        <begin position="182"/>
        <end position="191"/>
    </location>
</feature>
<dbReference type="PANTHER" id="PTHR15286">
    <property type="entry name" value="RAS-ASSOCIATING DOMAIN CONTAINING PROTEIN"/>
    <property type="match status" value="1"/>
</dbReference>
<dbReference type="InterPro" id="IPR033593">
    <property type="entry name" value="N-RASSF"/>
</dbReference>
<feature type="region of interest" description="Disordered" evidence="1">
    <location>
        <begin position="147"/>
        <end position="199"/>
    </location>
</feature>
<dbReference type="InterPro" id="IPR000159">
    <property type="entry name" value="RA_dom"/>
</dbReference>
<dbReference type="Pfam" id="PF21712">
    <property type="entry name" value="RASSF8-10_RA"/>
    <property type="match status" value="1"/>
</dbReference>
<accession>A0A401T0A4</accession>
<evidence type="ECO:0000259" key="2">
    <source>
        <dbReference type="SMART" id="SM00314"/>
    </source>
</evidence>
<feature type="region of interest" description="Disordered" evidence="1">
    <location>
        <begin position="211"/>
        <end position="239"/>
    </location>
</feature>
<name>A0A401T0A4_CHIPU</name>
<dbReference type="InterPro" id="IPR029071">
    <property type="entry name" value="Ubiquitin-like_domsf"/>
</dbReference>
<dbReference type="OrthoDB" id="10051571at2759"/>
<proteinExistence type="predicted"/>
<dbReference type="AlphaFoldDB" id="A0A401T0A4"/>
<dbReference type="Gene3D" id="3.10.20.90">
    <property type="entry name" value="Phosphatidylinositol 3-kinase Catalytic Subunit, Chain A, domain 1"/>
    <property type="match status" value="1"/>
</dbReference>
<dbReference type="PANTHER" id="PTHR15286:SF16">
    <property type="entry name" value="RAS ASSOCIATION DOMAIN-CONTAINING PROTEIN 8"/>
    <property type="match status" value="1"/>
</dbReference>
<dbReference type="GO" id="GO:0007165">
    <property type="term" value="P:signal transduction"/>
    <property type="evidence" value="ECO:0007669"/>
    <property type="project" value="InterPro"/>
</dbReference>
<organism evidence="3 4">
    <name type="scientific">Chiloscyllium punctatum</name>
    <name type="common">Brownbanded bambooshark</name>
    <name type="synonym">Hemiscyllium punctatum</name>
    <dbReference type="NCBI Taxonomy" id="137246"/>
    <lineage>
        <taxon>Eukaryota</taxon>
        <taxon>Metazoa</taxon>
        <taxon>Chordata</taxon>
        <taxon>Craniata</taxon>
        <taxon>Vertebrata</taxon>
        <taxon>Chondrichthyes</taxon>
        <taxon>Elasmobranchii</taxon>
        <taxon>Galeomorphii</taxon>
        <taxon>Galeoidea</taxon>
        <taxon>Orectolobiformes</taxon>
        <taxon>Hemiscylliidae</taxon>
        <taxon>Chiloscyllium</taxon>
    </lineage>
</organism>
<feature type="compositionally biased region" description="Basic and acidic residues" evidence="1">
    <location>
        <begin position="213"/>
        <end position="239"/>
    </location>
</feature>
<dbReference type="SUPFAM" id="SSF54236">
    <property type="entry name" value="Ubiquitin-like"/>
    <property type="match status" value="1"/>
</dbReference>
<dbReference type="InterPro" id="IPR048945">
    <property type="entry name" value="RASSF8/10_RA"/>
</dbReference>
<comment type="caution">
    <text evidence="3">The sequence shown here is derived from an EMBL/GenBank/DDBJ whole genome shotgun (WGS) entry which is preliminary data.</text>
</comment>
<dbReference type="SMART" id="SM00314">
    <property type="entry name" value="RA"/>
    <property type="match status" value="1"/>
</dbReference>
<keyword evidence="4" id="KW-1185">Reference proteome</keyword>
<dbReference type="EMBL" id="BEZZ01000781">
    <property type="protein sequence ID" value="GCC36055.1"/>
    <property type="molecule type" value="Genomic_DNA"/>
</dbReference>
<gene>
    <name evidence="3" type="ORF">chiPu_0014546</name>
</gene>
<evidence type="ECO:0000313" key="3">
    <source>
        <dbReference type="EMBL" id="GCC36055.1"/>
    </source>
</evidence>
<dbReference type="STRING" id="137246.A0A401T0A4"/>
<dbReference type="Proteomes" id="UP000287033">
    <property type="component" value="Unassembled WGS sequence"/>
</dbReference>
<feature type="domain" description="Ras-associating" evidence="2">
    <location>
        <begin position="68"/>
        <end position="151"/>
    </location>
</feature>
<reference evidence="3 4" key="1">
    <citation type="journal article" date="2018" name="Nat. Ecol. Evol.">
        <title>Shark genomes provide insights into elasmobranch evolution and the origin of vertebrates.</title>
        <authorList>
            <person name="Hara Y"/>
            <person name="Yamaguchi K"/>
            <person name="Onimaru K"/>
            <person name="Kadota M"/>
            <person name="Koyanagi M"/>
            <person name="Keeley SD"/>
            <person name="Tatsumi K"/>
            <person name="Tanaka K"/>
            <person name="Motone F"/>
            <person name="Kageyama Y"/>
            <person name="Nozu R"/>
            <person name="Adachi N"/>
            <person name="Nishimura O"/>
            <person name="Nakagawa R"/>
            <person name="Tanegashima C"/>
            <person name="Kiyatake I"/>
            <person name="Matsumoto R"/>
            <person name="Murakumo K"/>
            <person name="Nishida K"/>
            <person name="Terakita A"/>
            <person name="Kuratani S"/>
            <person name="Sato K"/>
            <person name="Hyodo S Kuraku.S."/>
        </authorList>
    </citation>
    <scope>NUCLEOTIDE SEQUENCE [LARGE SCALE GENOMIC DNA]</scope>
</reference>
<evidence type="ECO:0000256" key="1">
    <source>
        <dbReference type="SAM" id="MobiDB-lite"/>
    </source>
</evidence>
<protein>
    <recommendedName>
        <fullName evidence="2">Ras-associating domain-containing protein</fullName>
    </recommendedName>
</protein>
<feature type="compositionally biased region" description="Basic and acidic residues" evidence="1">
    <location>
        <begin position="158"/>
        <end position="169"/>
    </location>
</feature>
<dbReference type="OMA" id="EVEFWEN"/>
<evidence type="ECO:0000313" key="4">
    <source>
        <dbReference type="Proteomes" id="UP000287033"/>
    </source>
</evidence>